<dbReference type="EMBL" id="BMWX01000001">
    <property type="protein sequence ID" value="GGZ13952.1"/>
    <property type="molecule type" value="Genomic_DNA"/>
</dbReference>
<accession>A0A918PLR0</accession>
<evidence type="ECO:0000256" key="6">
    <source>
        <dbReference type="PIRSR" id="PIRSR606710-2"/>
    </source>
</evidence>
<gene>
    <name evidence="9" type="ORF">GCM10007049_02240</name>
</gene>
<dbReference type="Proteomes" id="UP000619457">
    <property type="component" value="Unassembled WGS sequence"/>
</dbReference>
<sequence>MKVRQNIFMLLLLLFHTVACTSNAQEPSASTIDKDRINNTYTNPVWEPILADPTIIKEGEYFYAYGTENDWAEEGGYHLLPILKSTDLTDWELVGDALSTKPNWKKEGGIWAPDVSKVGKHFFMYYSYSTWGDPNPGIGLAIADSPEGPFVDQGKLFDSKSIGVENSIDPHYYEEGEQKYLFWGSFKGLYMISLSEDGKSVVGDKTQIAGDHLEASYILHRNGFYYLFASYGSCCEGINSSYQVWVGRSSHLEGPYQDKAGNKLLDGHYGELVLKGNLGEEGFVGPGHNAEIVSDKAGTDWLIYHAMLKRKARSSNETNRRTLCLDKLIWREDWPLVYGQEPSHHPEKKPVF</sequence>
<reference evidence="9" key="2">
    <citation type="submission" date="2020-09" db="EMBL/GenBank/DDBJ databases">
        <authorList>
            <person name="Sun Q."/>
            <person name="Kim S."/>
        </authorList>
    </citation>
    <scope>NUCLEOTIDE SEQUENCE</scope>
    <source>
        <strain evidence="9">KCTC 12368</strain>
    </source>
</reference>
<evidence type="ECO:0000256" key="5">
    <source>
        <dbReference type="PIRSR" id="PIRSR606710-1"/>
    </source>
</evidence>
<proteinExistence type="inferred from homology"/>
<keyword evidence="4 7" id="KW-0326">Glycosidase</keyword>
<keyword evidence="3 7" id="KW-0378">Hydrolase</keyword>
<evidence type="ECO:0000256" key="8">
    <source>
        <dbReference type="SAM" id="SignalP"/>
    </source>
</evidence>
<dbReference type="GO" id="GO:0004553">
    <property type="term" value="F:hydrolase activity, hydrolyzing O-glycosyl compounds"/>
    <property type="evidence" value="ECO:0007669"/>
    <property type="project" value="InterPro"/>
</dbReference>
<feature type="active site" description="Proton acceptor" evidence="5">
    <location>
        <position position="52"/>
    </location>
</feature>
<protein>
    <submittedName>
        <fullName evidence="9">Arabinan endo-1,5-alpha-L-arabinosidase</fullName>
    </submittedName>
</protein>
<reference evidence="9" key="1">
    <citation type="journal article" date="2014" name="Int. J. Syst. Evol. Microbiol.">
        <title>Complete genome sequence of Corynebacterium casei LMG S-19264T (=DSM 44701T), isolated from a smear-ripened cheese.</title>
        <authorList>
            <consortium name="US DOE Joint Genome Institute (JGI-PGF)"/>
            <person name="Walter F."/>
            <person name="Albersmeier A."/>
            <person name="Kalinowski J."/>
            <person name="Ruckert C."/>
        </authorList>
    </citation>
    <scope>NUCLEOTIDE SEQUENCE</scope>
    <source>
        <strain evidence="9">KCTC 12368</strain>
    </source>
</reference>
<feature type="active site" description="Proton donor" evidence="5">
    <location>
        <position position="214"/>
    </location>
</feature>
<feature type="signal peptide" evidence="8">
    <location>
        <begin position="1"/>
        <end position="24"/>
    </location>
</feature>
<feature type="chain" id="PRO_5037827195" evidence="8">
    <location>
        <begin position="25"/>
        <end position="352"/>
    </location>
</feature>
<comment type="caution">
    <text evidence="9">The sequence shown here is derived from an EMBL/GenBank/DDBJ whole genome shotgun (WGS) entry which is preliminary data.</text>
</comment>
<dbReference type="RefSeq" id="WP_018474548.1">
    <property type="nucleotide sequence ID" value="NZ_BMWX01000001.1"/>
</dbReference>
<evidence type="ECO:0000256" key="3">
    <source>
        <dbReference type="ARBA" id="ARBA00022801"/>
    </source>
</evidence>
<evidence type="ECO:0000313" key="10">
    <source>
        <dbReference type="Proteomes" id="UP000619457"/>
    </source>
</evidence>
<organism evidence="9 10">
    <name type="scientific">Echinicola pacifica</name>
    <dbReference type="NCBI Taxonomy" id="346377"/>
    <lineage>
        <taxon>Bacteria</taxon>
        <taxon>Pseudomonadati</taxon>
        <taxon>Bacteroidota</taxon>
        <taxon>Cytophagia</taxon>
        <taxon>Cytophagales</taxon>
        <taxon>Cyclobacteriaceae</taxon>
        <taxon>Echinicola</taxon>
    </lineage>
</organism>
<dbReference type="Gene3D" id="2.115.10.20">
    <property type="entry name" value="Glycosyl hydrolase domain, family 43"/>
    <property type="match status" value="1"/>
</dbReference>
<dbReference type="InterPro" id="IPR050727">
    <property type="entry name" value="GH43_arabinanases"/>
</dbReference>
<dbReference type="AlphaFoldDB" id="A0A918PLR0"/>
<feature type="site" description="Important for catalytic activity, responsible for pKa modulation of the active site Glu and correct orientation of both the proton donor and substrate" evidence="6">
    <location>
        <position position="169"/>
    </location>
</feature>
<dbReference type="PANTHER" id="PTHR43301:SF3">
    <property type="entry name" value="ARABINAN ENDO-1,5-ALPHA-L-ARABINOSIDASE A-RELATED"/>
    <property type="match status" value="1"/>
</dbReference>
<evidence type="ECO:0000256" key="7">
    <source>
        <dbReference type="RuleBase" id="RU361187"/>
    </source>
</evidence>
<dbReference type="Pfam" id="PF04616">
    <property type="entry name" value="Glyco_hydro_43"/>
    <property type="match status" value="1"/>
</dbReference>
<dbReference type="InterPro" id="IPR023296">
    <property type="entry name" value="Glyco_hydro_beta-prop_sf"/>
</dbReference>
<dbReference type="PANTHER" id="PTHR43301">
    <property type="entry name" value="ARABINAN ENDO-1,5-ALPHA-L-ARABINOSIDASE"/>
    <property type="match status" value="1"/>
</dbReference>
<dbReference type="GO" id="GO:0005975">
    <property type="term" value="P:carbohydrate metabolic process"/>
    <property type="evidence" value="ECO:0007669"/>
    <property type="project" value="InterPro"/>
</dbReference>
<dbReference type="SUPFAM" id="SSF75005">
    <property type="entry name" value="Arabinanase/levansucrase/invertase"/>
    <property type="match status" value="1"/>
</dbReference>
<comment type="similarity">
    <text evidence="2 7">Belongs to the glycosyl hydrolase 43 family.</text>
</comment>
<evidence type="ECO:0000256" key="4">
    <source>
        <dbReference type="ARBA" id="ARBA00023295"/>
    </source>
</evidence>
<evidence type="ECO:0000256" key="2">
    <source>
        <dbReference type="ARBA" id="ARBA00009865"/>
    </source>
</evidence>
<comment type="pathway">
    <text evidence="1">Glycan metabolism; L-arabinan degradation.</text>
</comment>
<evidence type="ECO:0000313" key="9">
    <source>
        <dbReference type="EMBL" id="GGZ13952.1"/>
    </source>
</evidence>
<keyword evidence="8" id="KW-0732">Signal</keyword>
<evidence type="ECO:0000256" key="1">
    <source>
        <dbReference type="ARBA" id="ARBA00004834"/>
    </source>
</evidence>
<dbReference type="CDD" id="cd18616">
    <property type="entry name" value="GH43_ABN-like"/>
    <property type="match status" value="1"/>
</dbReference>
<name>A0A918PLR0_9BACT</name>
<keyword evidence="10" id="KW-1185">Reference proteome</keyword>
<dbReference type="InterPro" id="IPR006710">
    <property type="entry name" value="Glyco_hydro_43"/>
</dbReference>